<evidence type="ECO:0000259" key="1">
    <source>
        <dbReference type="PROSITE" id="PS51186"/>
    </source>
</evidence>
<dbReference type="InterPro" id="IPR016181">
    <property type="entry name" value="Acyl_CoA_acyltransferase"/>
</dbReference>
<dbReference type="GO" id="GO:0016747">
    <property type="term" value="F:acyltransferase activity, transferring groups other than amino-acyl groups"/>
    <property type="evidence" value="ECO:0007669"/>
    <property type="project" value="InterPro"/>
</dbReference>
<protein>
    <submittedName>
        <fullName evidence="2">GNAT family N-acetyltransferase</fullName>
    </submittedName>
</protein>
<name>A0A1Q2H1I8_9GAMM</name>
<gene>
    <name evidence="2" type="ORF">B0W48_16395</name>
</gene>
<evidence type="ECO:0000313" key="2">
    <source>
        <dbReference type="EMBL" id="AQQ01213.1"/>
    </source>
</evidence>
<sequence length="146" mass="16852">MAITITTGTIEDITAVSEYVPELLTTIDSDTLRNRLENKKALILVAHKEDTLVGFKIGYELSNTQFYSWLGGVHFNYRRLGIAKKLLVQQEKWAYEQGFTNIHVKSMNRFPQMLTMLITNDYHVCGYVDKQSTEQSKIKFVKQLTK</sequence>
<dbReference type="InterPro" id="IPR000182">
    <property type="entry name" value="GNAT_dom"/>
</dbReference>
<reference evidence="2 3" key="1">
    <citation type="submission" date="2017-02" db="EMBL/GenBank/DDBJ databases">
        <title>Complete genome sequence of the cold-active Pseudoalteromonas aliena strain EH1 isolated from Arctic seawater.</title>
        <authorList>
            <person name="Kim E."/>
            <person name="Heo E."/>
            <person name="Kim H."/>
            <person name="Kim D."/>
        </authorList>
    </citation>
    <scope>NUCLEOTIDE SEQUENCE [LARGE SCALE GENOMIC DNA]</scope>
    <source>
        <strain evidence="2 3">EH1</strain>
    </source>
</reference>
<accession>A0A1Q2H1I8</accession>
<keyword evidence="2" id="KW-0808">Transferase</keyword>
<proteinExistence type="predicted"/>
<feature type="domain" description="N-acetyltransferase" evidence="1">
    <location>
        <begin position="3"/>
        <end position="146"/>
    </location>
</feature>
<organism evidence="2 3">
    <name type="scientific">Pseudoalteromonas aliena</name>
    <dbReference type="NCBI Taxonomy" id="247523"/>
    <lineage>
        <taxon>Bacteria</taxon>
        <taxon>Pseudomonadati</taxon>
        <taxon>Pseudomonadota</taxon>
        <taxon>Gammaproteobacteria</taxon>
        <taxon>Alteromonadales</taxon>
        <taxon>Pseudoalteromonadaceae</taxon>
        <taxon>Pseudoalteromonas</taxon>
    </lineage>
</organism>
<dbReference type="EMBL" id="CP019628">
    <property type="protein sequence ID" value="AQQ01213.1"/>
    <property type="molecule type" value="Genomic_DNA"/>
</dbReference>
<dbReference type="CDD" id="cd04301">
    <property type="entry name" value="NAT_SF"/>
    <property type="match status" value="1"/>
</dbReference>
<dbReference type="RefSeq" id="WP_077537865.1">
    <property type="nucleotide sequence ID" value="NZ_CP019628.1"/>
</dbReference>
<dbReference type="PROSITE" id="PS51186">
    <property type="entry name" value="GNAT"/>
    <property type="match status" value="1"/>
</dbReference>
<dbReference type="Gene3D" id="3.40.630.30">
    <property type="match status" value="1"/>
</dbReference>
<dbReference type="AlphaFoldDB" id="A0A1Q2H1I8"/>
<dbReference type="Pfam" id="PF00583">
    <property type="entry name" value="Acetyltransf_1"/>
    <property type="match status" value="1"/>
</dbReference>
<dbReference type="SUPFAM" id="SSF55729">
    <property type="entry name" value="Acyl-CoA N-acyltransferases (Nat)"/>
    <property type="match status" value="1"/>
</dbReference>
<dbReference type="KEGG" id="paln:B0W48_16395"/>
<dbReference type="STRING" id="247523.B0W48_16395"/>
<dbReference type="Proteomes" id="UP000188243">
    <property type="component" value="Chromosome"/>
</dbReference>
<evidence type="ECO:0000313" key="3">
    <source>
        <dbReference type="Proteomes" id="UP000188243"/>
    </source>
</evidence>